<keyword evidence="4" id="KW-0217">Developmental protein</keyword>
<dbReference type="GO" id="GO:0007140">
    <property type="term" value="P:male meiotic nuclear division"/>
    <property type="evidence" value="ECO:0007669"/>
    <property type="project" value="Ensembl"/>
</dbReference>
<proteinExistence type="predicted"/>
<evidence type="ECO:0000259" key="15">
    <source>
        <dbReference type="PROSITE" id="PS50105"/>
    </source>
</evidence>
<dbReference type="InterPro" id="IPR013761">
    <property type="entry name" value="SAM/pointed_sf"/>
</dbReference>
<reference evidence="16" key="1">
    <citation type="journal article" date="2015" name="Genome Biol. Evol.">
        <title>Physical Mapping and Refinement of the Painted Turtle Genome (Chrysemys picta) Inform Amniote Genome Evolution and Challenge Turtle-Bird Chromosomal Conservation.</title>
        <authorList>
            <person name="Badenhorst D."/>
            <person name="Hillier L.W."/>
            <person name="Literman R."/>
            <person name="Montiel E.E."/>
            <person name="Radhakrishnan S."/>
            <person name="Shen Y."/>
            <person name="Minx P."/>
            <person name="Janes D.E."/>
            <person name="Warren W.C."/>
            <person name="Edwards S.V."/>
            <person name="Valenzuela N."/>
        </authorList>
    </citation>
    <scope>NUCLEOTIDE SEQUENCE [LARGE SCALE GENOMIC DNA]</scope>
</reference>
<dbReference type="InterPro" id="IPR036770">
    <property type="entry name" value="Ankyrin_rpt-contain_sf"/>
</dbReference>
<dbReference type="PANTHER" id="PTHR24157:SF3">
    <property type="entry name" value="ANKYRIN REPEAT, SAM AND BASIC LEUCINE ZIPPER DOMAIN-CONTAINING PROTEIN 1"/>
    <property type="match status" value="1"/>
</dbReference>
<evidence type="ECO:0000256" key="14">
    <source>
        <dbReference type="PROSITE-ProRule" id="PRU00023"/>
    </source>
</evidence>
<dbReference type="GO" id="GO:0010526">
    <property type="term" value="P:transposable element silencing"/>
    <property type="evidence" value="ECO:0007669"/>
    <property type="project" value="Ensembl"/>
</dbReference>
<sequence length="498" mass="55290">METRLGWGLRVRSAGARLAAAEAMPGVSRSLAVAGGGESSDSDEDRWVIGFVQDKPQQFSKTLQLEDKDETLKKALSSGDVSMIEELLNSGVNVESSFQFGWTPLMYAASVANVELVRILLDRGANASFDKDQYTVLMAACTARASEEQILKTVELLLSRNANPSIVCRKQMTPLMYAAREGHRQVVALLVASGSQINAQDENGYTALTWASHQGHKNVVLKLLELGADKTLQTKDGKTAGEIAKSSKHSELFNLLSLTANPLQGKFQNQFKDEAIHRLLKAVPDAVRDHRVSSYAAFGDLEVFLHGLGLEHITELLKENDIALRQLLTMRKDDFTQIGITNTRDQQKILDTVKELQVEEVKFGELPEVMNLEFSGDEFLNFLLKLNRQCGHLTTAVQNIVSQLPANSHKIVLEWGPPQSFTKVCEDLVCSVEDLGEEVSKLKDLMQKLQNGQKNDPTRVRPLEKTPTWKSRLIKRAAVTLFGFGFLFLITKLTLRKA</sequence>
<evidence type="ECO:0000256" key="5">
    <source>
        <dbReference type="ARBA" id="ARBA00022490"/>
    </source>
</evidence>
<dbReference type="GO" id="GO:0007283">
    <property type="term" value="P:spermatogenesis"/>
    <property type="evidence" value="ECO:0007669"/>
    <property type="project" value="UniProtKB-KW"/>
</dbReference>
<dbReference type="CDD" id="cd09521">
    <property type="entry name" value="SAM_ASZ1"/>
    <property type="match status" value="1"/>
</dbReference>
<dbReference type="Gene3D" id="1.25.40.20">
    <property type="entry name" value="Ankyrin repeat-containing domain"/>
    <property type="match status" value="2"/>
</dbReference>
<feature type="domain" description="SAM" evidence="15">
    <location>
        <begin position="296"/>
        <end position="359"/>
    </location>
</feature>
<evidence type="ECO:0000256" key="4">
    <source>
        <dbReference type="ARBA" id="ARBA00022473"/>
    </source>
</evidence>
<dbReference type="InterPro" id="IPR001660">
    <property type="entry name" value="SAM"/>
</dbReference>
<keyword evidence="6" id="KW-0597">Phosphoprotein</keyword>
<accession>A0A8C3FIY4</accession>
<keyword evidence="17" id="KW-1185">Reference proteome</keyword>
<dbReference type="SUPFAM" id="SSF48403">
    <property type="entry name" value="Ankyrin repeat"/>
    <property type="match status" value="1"/>
</dbReference>
<dbReference type="SMART" id="SM00454">
    <property type="entry name" value="SAM"/>
    <property type="match status" value="1"/>
</dbReference>
<dbReference type="Pfam" id="PF07647">
    <property type="entry name" value="SAM_2"/>
    <property type="match status" value="1"/>
</dbReference>
<evidence type="ECO:0000256" key="6">
    <source>
        <dbReference type="ARBA" id="ARBA00022553"/>
    </source>
</evidence>
<dbReference type="Ensembl" id="ENSCPBT00000011299.1">
    <property type="protein sequence ID" value="ENSCPBP00000009385.1"/>
    <property type="gene ID" value="ENSCPBG00000007263.1"/>
</dbReference>
<evidence type="ECO:0000256" key="3">
    <source>
        <dbReference type="ARBA" id="ARBA00020117"/>
    </source>
</evidence>
<evidence type="ECO:0000256" key="2">
    <source>
        <dbReference type="ARBA" id="ARBA00011479"/>
    </source>
</evidence>
<evidence type="ECO:0000256" key="11">
    <source>
        <dbReference type="ARBA" id="ARBA00023158"/>
    </source>
</evidence>
<dbReference type="InterPro" id="IPR002110">
    <property type="entry name" value="Ankyrin_rpt"/>
</dbReference>
<feature type="repeat" description="ANK" evidence="14">
    <location>
        <begin position="170"/>
        <end position="202"/>
    </location>
</feature>
<dbReference type="GO" id="GO:0030154">
    <property type="term" value="P:cell differentiation"/>
    <property type="evidence" value="ECO:0007669"/>
    <property type="project" value="UniProtKB-KW"/>
</dbReference>
<reference evidence="16" key="2">
    <citation type="submission" date="2025-08" db="UniProtKB">
        <authorList>
            <consortium name="Ensembl"/>
        </authorList>
    </citation>
    <scope>IDENTIFICATION</scope>
</reference>
<dbReference type="SMART" id="SM00248">
    <property type="entry name" value="ANK"/>
    <property type="match status" value="5"/>
</dbReference>
<dbReference type="GO" id="GO:0071546">
    <property type="term" value="C:pi-body"/>
    <property type="evidence" value="ECO:0007669"/>
    <property type="project" value="Ensembl"/>
</dbReference>
<keyword evidence="8" id="KW-0221">Differentiation</keyword>
<organism evidence="16 17">
    <name type="scientific">Chrysemys picta bellii</name>
    <name type="common">Western painted turtle</name>
    <name type="synonym">Emys bellii</name>
    <dbReference type="NCBI Taxonomy" id="8478"/>
    <lineage>
        <taxon>Eukaryota</taxon>
        <taxon>Metazoa</taxon>
        <taxon>Chordata</taxon>
        <taxon>Craniata</taxon>
        <taxon>Vertebrata</taxon>
        <taxon>Euteleostomi</taxon>
        <taxon>Archelosauria</taxon>
        <taxon>Testudinata</taxon>
        <taxon>Testudines</taxon>
        <taxon>Cryptodira</taxon>
        <taxon>Durocryptodira</taxon>
        <taxon>Testudinoidea</taxon>
        <taxon>Emydidae</taxon>
        <taxon>Chrysemys</taxon>
    </lineage>
</organism>
<keyword evidence="11" id="KW-0943">RNA-mediated gene silencing</keyword>
<evidence type="ECO:0000256" key="13">
    <source>
        <dbReference type="ARBA" id="ARBA00030354"/>
    </source>
</evidence>
<keyword evidence="7" id="KW-0677">Repeat</keyword>
<dbReference type="Proteomes" id="UP000694380">
    <property type="component" value="Chromosome 2"/>
</dbReference>
<evidence type="ECO:0000256" key="9">
    <source>
        <dbReference type="ARBA" id="ARBA00022871"/>
    </source>
</evidence>
<dbReference type="SUPFAM" id="SSF47769">
    <property type="entry name" value="SAM/Pointed domain"/>
    <property type="match status" value="1"/>
</dbReference>
<dbReference type="PROSITE" id="PS50088">
    <property type="entry name" value="ANK_REPEAT"/>
    <property type="match status" value="3"/>
</dbReference>
<feature type="repeat" description="ANK" evidence="14">
    <location>
        <begin position="203"/>
        <end position="235"/>
    </location>
</feature>
<dbReference type="Gene3D" id="1.10.150.50">
    <property type="entry name" value="Transcription Factor, Ets-1"/>
    <property type="match status" value="1"/>
</dbReference>
<feature type="repeat" description="ANK" evidence="14">
    <location>
        <begin position="100"/>
        <end position="132"/>
    </location>
</feature>
<dbReference type="FunFam" id="1.25.40.20:FF:000192">
    <property type="entry name" value="Ankyrin repeat, SAM and basic leucine zipper domain-containing 1"/>
    <property type="match status" value="1"/>
</dbReference>
<dbReference type="GO" id="GO:0031047">
    <property type="term" value="P:regulatory ncRNA-mediated gene silencing"/>
    <property type="evidence" value="ECO:0007669"/>
    <property type="project" value="UniProtKB-KW"/>
</dbReference>
<keyword evidence="10 14" id="KW-0040">ANK repeat</keyword>
<evidence type="ECO:0000256" key="1">
    <source>
        <dbReference type="ARBA" id="ARBA00004496"/>
    </source>
</evidence>
<dbReference type="OMA" id="FVCKLTF"/>
<evidence type="ECO:0000313" key="16">
    <source>
        <dbReference type="Ensembl" id="ENSCPBP00000009385.1"/>
    </source>
</evidence>
<protein>
    <recommendedName>
        <fullName evidence="3">Ankyrin repeat, SAM and basic leucine zipper domain-containing protein 1</fullName>
    </recommendedName>
    <alternativeName>
        <fullName evidence="13">Germ cell-specific ankyrin, SAM and basic leucine zipper domain-containing protein</fullName>
    </alternativeName>
</protein>
<dbReference type="InterPro" id="IPR042650">
    <property type="entry name" value="Asz1_SAM"/>
</dbReference>
<evidence type="ECO:0000256" key="10">
    <source>
        <dbReference type="ARBA" id="ARBA00023043"/>
    </source>
</evidence>
<reference evidence="16" key="3">
    <citation type="submission" date="2025-09" db="UniProtKB">
        <authorList>
            <consortium name="Ensembl"/>
        </authorList>
    </citation>
    <scope>IDENTIFICATION</scope>
</reference>
<dbReference type="PROSITE" id="PS50297">
    <property type="entry name" value="ANK_REP_REGION"/>
    <property type="match status" value="3"/>
</dbReference>
<dbReference type="FunFam" id="1.10.150.50:FF:000060">
    <property type="entry name" value="Ankyrin repeat, SAM and basic leucine zipper domain-containing protein 1"/>
    <property type="match status" value="1"/>
</dbReference>
<keyword evidence="5" id="KW-0963">Cytoplasm</keyword>
<comment type="subunit">
    <text evidence="2">Interacts with DDX4, PIWIL1, RANBP9 and TDRD1.</text>
</comment>
<dbReference type="PANTHER" id="PTHR24157">
    <property type="entry name" value="ANKYRIN REPEAT, SAM AND BASIC LEUCINE ZIPPER DOMAIN-CONTAINING PROTEIN 1"/>
    <property type="match status" value="1"/>
</dbReference>
<dbReference type="Pfam" id="PF12796">
    <property type="entry name" value="Ank_2"/>
    <property type="match status" value="1"/>
</dbReference>
<evidence type="ECO:0000256" key="8">
    <source>
        <dbReference type="ARBA" id="ARBA00022782"/>
    </source>
</evidence>
<dbReference type="PROSITE" id="PS50105">
    <property type="entry name" value="SAM_DOMAIN"/>
    <property type="match status" value="1"/>
</dbReference>
<gene>
    <name evidence="16" type="primary">ASZ1</name>
</gene>
<name>A0A8C3FIY4_CHRPI</name>
<evidence type="ECO:0000256" key="7">
    <source>
        <dbReference type="ARBA" id="ARBA00022737"/>
    </source>
</evidence>
<keyword evidence="9" id="KW-0744">Spermatogenesis</keyword>
<comment type="subcellular location">
    <subcellularLocation>
        <location evidence="1">Cytoplasm</location>
    </subcellularLocation>
</comment>
<dbReference type="Pfam" id="PF00023">
    <property type="entry name" value="Ank"/>
    <property type="match status" value="1"/>
</dbReference>
<dbReference type="AlphaFoldDB" id="A0A8C3FIY4"/>
<evidence type="ECO:0000256" key="12">
    <source>
        <dbReference type="ARBA" id="ARBA00023254"/>
    </source>
</evidence>
<keyword evidence="12" id="KW-0469">Meiosis</keyword>
<dbReference type="GeneTree" id="ENSGT00880000138051"/>
<evidence type="ECO:0000313" key="17">
    <source>
        <dbReference type="Proteomes" id="UP000694380"/>
    </source>
</evidence>